<dbReference type="Proteomes" id="UP000740727">
    <property type="component" value="Unassembled WGS sequence"/>
</dbReference>
<dbReference type="PANTHER" id="PTHR43183:SF2">
    <property type="entry name" value="DIHYDROXY-ACID DEHYDRATASE"/>
    <property type="match status" value="1"/>
</dbReference>
<dbReference type="GO" id="GO:0004160">
    <property type="term" value="F:dihydroxy-acid dehydratase activity"/>
    <property type="evidence" value="ECO:0007669"/>
    <property type="project" value="UniProtKB-EC"/>
</dbReference>
<dbReference type="InterPro" id="IPR000581">
    <property type="entry name" value="ILV_EDD_N"/>
</dbReference>
<sequence length="88" mass="9236">MRSSEWFSGNDETAVSHRVVMRSVGLEVPANNTKPIIGIADSSSDLNPCNLPLRALVDDVKAGILEAGGLPVAFPVISLGEDLMKASS</sequence>
<evidence type="ECO:0000259" key="6">
    <source>
        <dbReference type="Pfam" id="PF00920"/>
    </source>
</evidence>
<evidence type="ECO:0000313" key="7">
    <source>
        <dbReference type="EMBL" id="NBR94634.1"/>
    </source>
</evidence>
<keyword evidence="5 7" id="KW-0456">Lyase</keyword>
<name>A0A965GDQ1_9PROT</name>
<proteinExistence type="inferred from homology"/>
<organism evidence="7 8">
    <name type="scientific">Candidatus Fonsibacter lacus</name>
    <dbReference type="NCBI Taxonomy" id="2576439"/>
    <lineage>
        <taxon>Bacteria</taxon>
        <taxon>Pseudomonadati</taxon>
        <taxon>Pseudomonadota</taxon>
        <taxon>Alphaproteobacteria</taxon>
        <taxon>Candidatus Pelagibacterales</taxon>
        <taxon>Candidatus Pelagibacterales incertae sedis</taxon>
        <taxon>Candidatus Fonsibacter</taxon>
    </lineage>
</organism>
<dbReference type="Pfam" id="PF00920">
    <property type="entry name" value="ILVD_EDD_N"/>
    <property type="match status" value="1"/>
</dbReference>
<evidence type="ECO:0000256" key="5">
    <source>
        <dbReference type="ARBA" id="ARBA00023239"/>
    </source>
</evidence>
<feature type="non-terminal residue" evidence="7">
    <location>
        <position position="88"/>
    </location>
</feature>
<dbReference type="EMBL" id="RFXN01000237">
    <property type="protein sequence ID" value="NBR94634.1"/>
    <property type="molecule type" value="Genomic_DNA"/>
</dbReference>
<comment type="caution">
    <text evidence="7">The sequence shown here is derived from an EMBL/GenBank/DDBJ whole genome shotgun (WGS) entry which is preliminary data.</text>
</comment>
<dbReference type="SUPFAM" id="SSF143975">
    <property type="entry name" value="IlvD/EDD N-terminal domain-like"/>
    <property type="match status" value="1"/>
</dbReference>
<evidence type="ECO:0000256" key="4">
    <source>
        <dbReference type="ARBA" id="ARBA00023014"/>
    </source>
</evidence>
<accession>A0A965GDQ1</accession>
<dbReference type="GO" id="GO:0046872">
    <property type="term" value="F:metal ion binding"/>
    <property type="evidence" value="ECO:0007669"/>
    <property type="project" value="UniProtKB-KW"/>
</dbReference>
<dbReference type="AlphaFoldDB" id="A0A965GDQ1"/>
<keyword evidence="4" id="KW-0411">Iron-sulfur</keyword>
<comment type="similarity">
    <text evidence="1">Belongs to the IlvD/Edd family.</text>
</comment>
<dbReference type="InterPro" id="IPR052352">
    <property type="entry name" value="Sugar_Degrad_Dehydratases"/>
</dbReference>
<dbReference type="PANTHER" id="PTHR43183">
    <property type="entry name" value="HYPOTHETICAL DIHYDROXYACID DEHYDRATASE (EUROFUNG)-RELATED"/>
    <property type="match status" value="1"/>
</dbReference>
<feature type="domain" description="Dihydroxy-acid/6-phosphogluconate dehydratase N-terminal" evidence="6">
    <location>
        <begin position="34"/>
        <end position="85"/>
    </location>
</feature>
<gene>
    <name evidence="7" type="ORF">EBT44_07495</name>
</gene>
<evidence type="ECO:0000313" key="8">
    <source>
        <dbReference type="Proteomes" id="UP000740727"/>
    </source>
</evidence>
<dbReference type="GO" id="GO:0051536">
    <property type="term" value="F:iron-sulfur cluster binding"/>
    <property type="evidence" value="ECO:0007669"/>
    <property type="project" value="UniProtKB-KW"/>
</dbReference>
<dbReference type="InterPro" id="IPR037237">
    <property type="entry name" value="IlvD/EDD_N"/>
</dbReference>
<protein>
    <submittedName>
        <fullName evidence="7">Dihydroxy-acid dehydratase</fullName>
        <ecNumber evidence="7">4.2.1.9</ecNumber>
    </submittedName>
</protein>
<evidence type="ECO:0000256" key="3">
    <source>
        <dbReference type="ARBA" id="ARBA00023004"/>
    </source>
</evidence>
<keyword evidence="3" id="KW-0408">Iron</keyword>
<evidence type="ECO:0000256" key="1">
    <source>
        <dbReference type="ARBA" id="ARBA00006486"/>
    </source>
</evidence>
<evidence type="ECO:0000256" key="2">
    <source>
        <dbReference type="ARBA" id="ARBA00022723"/>
    </source>
</evidence>
<reference evidence="7" key="1">
    <citation type="submission" date="2018-10" db="EMBL/GenBank/DDBJ databases">
        <title>Iterative Subtractive Binning of Freshwater Chronoseries Metagenomes Recovers Nearly Complete Genomes from over Four Hundred Novel Species.</title>
        <authorList>
            <person name="Rodriguez-R L.M."/>
            <person name="Tsementzi D."/>
            <person name="Luo C."/>
            <person name="Konstantinidis K.T."/>
        </authorList>
    </citation>
    <scope>NUCLEOTIDE SEQUENCE</scope>
    <source>
        <strain evidence="7">WB5_2A_028</strain>
    </source>
</reference>
<keyword evidence="2" id="KW-0479">Metal-binding</keyword>
<dbReference type="EC" id="4.2.1.9" evidence="7"/>